<name>A0A956M0S4_UNCEI</name>
<dbReference type="PANTHER" id="PTHR40274">
    <property type="entry name" value="VIRGINIAMYCIN B LYASE"/>
    <property type="match status" value="1"/>
</dbReference>
<organism evidence="2 3">
    <name type="scientific">Eiseniibacteriota bacterium</name>
    <dbReference type="NCBI Taxonomy" id="2212470"/>
    <lineage>
        <taxon>Bacteria</taxon>
        <taxon>Candidatus Eiseniibacteriota</taxon>
    </lineage>
</organism>
<dbReference type="InterPro" id="IPR051344">
    <property type="entry name" value="Vgb"/>
</dbReference>
<dbReference type="EMBL" id="JAGQHR010000539">
    <property type="protein sequence ID" value="MCA9728994.1"/>
    <property type="molecule type" value="Genomic_DNA"/>
</dbReference>
<dbReference type="SUPFAM" id="SSF63829">
    <property type="entry name" value="Calcium-dependent phosphotriesterase"/>
    <property type="match status" value="1"/>
</dbReference>
<dbReference type="Proteomes" id="UP000697710">
    <property type="component" value="Unassembled WGS sequence"/>
</dbReference>
<sequence length="431" mass="46021">MASVRLRFLVLRFPILRTPIERSLLHPSLPTFGPYFLRSVLRSGLLRSVLGGVLVVVGLATDVLAQDFLVSSRNTNSVKRYDLATGNFLGDFVDPGDGGLSLPQEVIWHPDGFLLVTGRGQNAIKKYDGQTGDYLGNFTTGYALDNPTKTNVGPDGLLYVSQWGAVQNKVARFDLQTGVFVDEFTEIGVPNGGGHAWDADGNLYVAQYGNGANGKVVEFDPDGAYLGVFVANGPVRGPINVWFDDSGNLVVVDWTLGDILVFDGGTGSPLSPLVTTTTNLEGTTYDADGNLYICDWSGNQVFRRDANTGVLAPFITSGGLVAPNSILIRPASPASAPSGGSDTGSLRVYPNPSPGDVHIEYTVTAQAPVRLDVLNVLGQRVATVGSGERVPGVYMESWDGRTDSGGEAARGTYFISLQVADRTVVRKVTWR</sequence>
<evidence type="ECO:0000313" key="3">
    <source>
        <dbReference type="Proteomes" id="UP000697710"/>
    </source>
</evidence>
<dbReference type="InterPro" id="IPR026444">
    <property type="entry name" value="Secre_tail"/>
</dbReference>
<dbReference type="Gene3D" id="2.130.10.10">
    <property type="entry name" value="YVTN repeat-like/Quinoprotein amine dehydrogenase"/>
    <property type="match status" value="1"/>
</dbReference>
<proteinExistence type="predicted"/>
<dbReference type="InterPro" id="IPR015943">
    <property type="entry name" value="WD40/YVTN_repeat-like_dom_sf"/>
</dbReference>
<dbReference type="NCBIfam" id="TIGR04183">
    <property type="entry name" value="Por_Secre_tail"/>
    <property type="match status" value="1"/>
</dbReference>
<dbReference type="Gene3D" id="2.120.10.30">
    <property type="entry name" value="TolB, C-terminal domain"/>
    <property type="match status" value="1"/>
</dbReference>
<gene>
    <name evidence="2" type="ORF">KC729_14980</name>
</gene>
<accession>A0A956M0S4</accession>
<reference evidence="2" key="1">
    <citation type="submission" date="2020-04" db="EMBL/GenBank/DDBJ databases">
        <authorList>
            <person name="Zhang T."/>
        </authorList>
    </citation>
    <scope>NUCLEOTIDE SEQUENCE</scope>
    <source>
        <strain evidence="2">HKST-UBA01</strain>
    </source>
</reference>
<dbReference type="Gene3D" id="2.60.40.4070">
    <property type="match status" value="1"/>
</dbReference>
<reference evidence="2" key="2">
    <citation type="journal article" date="2021" name="Microbiome">
        <title>Successional dynamics and alternative stable states in a saline activated sludge microbial community over 9 years.</title>
        <authorList>
            <person name="Wang Y."/>
            <person name="Ye J."/>
            <person name="Ju F."/>
            <person name="Liu L."/>
            <person name="Boyd J.A."/>
            <person name="Deng Y."/>
            <person name="Parks D.H."/>
            <person name="Jiang X."/>
            <person name="Yin X."/>
            <person name="Woodcroft B.J."/>
            <person name="Tyson G.W."/>
            <person name="Hugenholtz P."/>
            <person name="Polz M.F."/>
            <person name="Zhang T."/>
        </authorList>
    </citation>
    <scope>NUCLEOTIDE SEQUENCE</scope>
    <source>
        <strain evidence="2">HKST-UBA01</strain>
    </source>
</reference>
<dbReference type="AlphaFoldDB" id="A0A956M0S4"/>
<evidence type="ECO:0000259" key="1">
    <source>
        <dbReference type="Pfam" id="PF13860"/>
    </source>
</evidence>
<protein>
    <submittedName>
        <fullName evidence="2">T9SS type A sorting domain-containing protein</fullName>
    </submittedName>
</protein>
<feature type="domain" description="FlgD/Vpr Ig-like" evidence="1">
    <location>
        <begin position="357"/>
        <end position="419"/>
    </location>
</feature>
<comment type="caution">
    <text evidence="2">The sequence shown here is derived from an EMBL/GenBank/DDBJ whole genome shotgun (WGS) entry which is preliminary data.</text>
</comment>
<dbReference type="PANTHER" id="PTHR40274:SF3">
    <property type="entry name" value="VIRGINIAMYCIN B LYASE"/>
    <property type="match status" value="1"/>
</dbReference>
<evidence type="ECO:0000313" key="2">
    <source>
        <dbReference type="EMBL" id="MCA9728994.1"/>
    </source>
</evidence>
<dbReference type="Pfam" id="PF13860">
    <property type="entry name" value="FlgD_ig"/>
    <property type="match status" value="1"/>
</dbReference>
<dbReference type="InterPro" id="IPR011042">
    <property type="entry name" value="6-blade_b-propeller_TolB-like"/>
</dbReference>
<dbReference type="InterPro" id="IPR025965">
    <property type="entry name" value="FlgD/Vpr_Ig-like"/>
</dbReference>